<gene>
    <name evidence="2" type="ORF">M8330_19350</name>
</gene>
<dbReference type="InterPro" id="IPR029063">
    <property type="entry name" value="SAM-dependent_MTases_sf"/>
</dbReference>
<evidence type="ECO:0000313" key="3">
    <source>
        <dbReference type="Proteomes" id="UP001139485"/>
    </source>
</evidence>
<protein>
    <submittedName>
        <fullName evidence="2">Class I SAM-dependent methyltransferase</fullName>
    </submittedName>
</protein>
<keyword evidence="3" id="KW-1185">Reference proteome</keyword>
<dbReference type="EMBL" id="JAMOIL010000035">
    <property type="protein sequence ID" value="MCM0622451.1"/>
    <property type="molecule type" value="Genomic_DNA"/>
</dbReference>
<evidence type="ECO:0000313" key="2">
    <source>
        <dbReference type="EMBL" id="MCM0622451.1"/>
    </source>
</evidence>
<dbReference type="RefSeq" id="WP_250828661.1">
    <property type="nucleotide sequence ID" value="NZ_JAMOIL010000035.1"/>
</dbReference>
<keyword evidence="2" id="KW-0808">Transferase</keyword>
<dbReference type="GO" id="GO:0008168">
    <property type="term" value="F:methyltransferase activity"/>
    <property type="evidence" value="ECO:0007669"/>
    <property type="project" value="UniProtKB-KW"/>
</dbReference>
<organism evidence="2 3">
    <name type="scientific">Nocardioides bruguierae</name>
    <dbReference type="NCBI Taxonomy" id="2945102"/>
    <lineage>
        <taxon>Bacteria</taxon>
        <taxon>Bacillati</taxon>
        <taxon>Actinomycetota</taxon>
        <taxon>Actinomycetes</taxon>
        <taxon>Propionibacteriales</taxon>
        <taxon>Nocardioidaceae</taxon>
        <taxon>Nocardioides</taxon>
    </lineage>
</organism>
<keyword evidence="2" id="KW-0489">Methyltransferase</keyword>
<dbReference type="AlphaFoldDB" id="A0A9X2DAQ2"/>
<reference evidence="2" key="1">
    <citation type="submission" date="2022-05" db="EMBL/GenBank/DDBJ databases">
        <authorList>
            <person name="Tuo L."/>
        </authorList>
    </citation>
    <scope>NUCLEOTIDE SEQUENCE</scope>
    <source>
        <strain evidence="2">BSK12Z-4</strain>
    </source>
</reference>
<dbReference type="GO" id="GO:0032259">
    <property type="term" value="P:methylation"/>
    <property type="evidence" value="ECO:0007669"/>
    <property type="project" value="UniProtKB-KW"/>
</dbReference>
<dbReference type="Pfam" id="PF13649">
    <property type="entry name" value="Methyltransf_25"/>
    <property type="match status" value="1"/>
</dbReference>
<dbReference type="InterPro" id="IPR041698">
    <property type="entry name" value="Methyltransf_25"/>
</dbReference>
<comment type="caution">
    <text evidence="2">The sequence shown here is derived from an EMBL/GenBank/DDBJ whole genome shotgun (WGS) entry which is preliminary data.</text>
</comment>
<proteinExistence type="predicted"/>
<dbReference type="SUPFAM" id="SSF53335">
    <property type="entry name" value="S-adenosyl-L-methionine-dependent methyltransferases"/>
    <property type="match status" value="1"/>
</dbReference>
<sequence>MSASAPRDPRGTAPVAHWDGVYAERGPRDVSWYEETPAVSARLVLRDGVPASVIDVGAGASTLPDALLDAGVGHVTLLDLSLRALSLTAARLDERSTALTTIAADVLTYAFEDVFDVWHDRAVFHFLTSPEQQAAYVAAAAGAVRPGGTLVLGAFAPDGPESCSGLPVQRWSSSSLAEAFGSAFDLEHTEQAEHHTPWDAVQPFTWVVLRRR</sequence>
<evidence type="ECO:0000259" key="1">
    <source>
        <dbReference type="Pfam" id="PF13649"/>
    </source>
</evidence>
<name>A0A9X2DAQ2_9ACTN</name>
<feature type="domain" description="Methyltransferase" evidence="1">
    <location>
        <begin position="53"/>
        <end position="148"/>
    </location>
</feature>
<accession>A0A9X2DAQ2</accession>
<dbReference type="Proteomes" id="UP001139485">
    <property type="component" value="Unassembled WGS sequence"/>
</dbReference>
<dbReference type="Gene3D" id="3.40.50.150">
    <property type="entry name" value="Vaccinia Virus protein VP39"/>
    <property type="match status" value="1"/>
</dbReference>